<evidence type="ECO:0000313" key="2">
    <source>
        <dbReference type="Proteomes" id="UP000199673"/>
    </source>
</evidence>
<name>A0A1I7DKG3_9BACT</name>
<dbReference type="RefSeq" id="WP_091696810.1">
    <property type="nucleotide sequence ID" value="NZ_FPBF01000007.1"/>
</dbReference>
<dbReference type="STRING" id="305507.SAMN04489724_4078"/>
<dbReference type="EMBL" id="FPBF01000007">
    <property type="protein sequence ID" value="SFU12150.1"/>
    <property type="molecule type" value="Genomic_DNA"/>
</dbReference>
<accession>A0A1I7DKG3</accession>
<organism evidence="1 2">
    <name type="scientific">Algoriphagus locisalis</name>
    <dbReference type="NCBI Taxonomy" id="305507"/>
    <lineage>
        <taxon>Bacteria</taxon>
        <taxon>Pseudomonadati</taxon>
        <taxon>Bacteroidota</taxon>
        <taxon>Cytophagia</taxon>
        <taxon>Cytophagales</taxon>
        <taxon>Cyclobacteriaceae</taxon>
        <taxon>Algoriphagus</taxon>
    </lineage>
</organism>
<evidence type="ECO:0008006" key="3">
    <source>
        <dbReference type="Google" id="ProtNLM"/>
    </source>
</evidence>
<dbReference type="OrthoDB" id="825378at2"/>
<gene>
    <name evidence="1" type="ORF">SAMN04489724_4078</name>
</gene>
<reference evidence="2" key="1">
    <citation type="submission" date="2016-10" db="EMBL/GenBank/DDBJ databases">
        <authorList>
            <person name="Varghese N."/>
            <person name="Submissions S."/>
        </authorList>
    </citation>
    <scope>NUCLEOTIDE SEQUENCE [LARGE SCALE GENOMIC DNA]</scope>
    <source>
        <strain evidence="2">DSM 23445</strain>
    </source>
</reference>
<sequence length="156" mass="18468">MNFKLLPLVIIVFVLISCKEDEEVNPEVLTQYHWEKAFQDLNFDPPYEVVYSIDFQIDGKVHYESYFRDLETKDILGFIEYYDGNYQVGQNKITVLITEHYTNQVSGEMYSDKDQLTLMEIVNQSREFQLRNNNSELHTIMPLYSSSLGIIYERVL</sequence>
<keyword evidence="2" id="KW-1185">Reference proteome</keyword>
<proteinExistence type="predicted"/>
<dbReference type="AlphaFoldDB" id="A0A1I7DKG3"/>
<evidence type="ECO:0000313" key="1">
    <source>
        <dbReference type="EMBL" id="SFU12150.1"/>
    </source>
</evidence>
<dbReference type="Proteomes" id="UP000199673">
    <property type="component" value="Unassembled WGS sequence"/>
</dbReference>
<dbReference type="PROSITE" id="PS51257">
    <property type="entry name" value="PROKAR_LIPOPROTEIN"/>
    <property type="match status" value="1"/>
</dbReference>
<protein>
    <recommendedName>
        <fullName evidence="3">Lipocalin-like domain-containing protein</fullName>
    </recommendedName>
</protein>